<evidence type="ECO:0000256" key="1">
    <source>
        <dbReference type="ARBA" id="ARBA00022741"/>
    </source>
</evidence>
<name>A0A660SIR4_UNCW3</name>
<evidence type="ECO:0000313" key="7">
    <source>
        <dbReference type="Proteomes" id="UP000268469"/>
    </source>
</evidence>
<dbReference type="InterPro" id="IPR052908">
    <property type="entry name" value="AP-4-A_phosphorylase"/>
</dbReference>
<evidence type="ECO:0000259" key="5">
    <source>
        <dbReference type="PROSITE" id="PS51084"/>
    </source>
</evidence>
<dbReference type="Pfam" id="PF01230">
    <property type="entry name" value="HIT"/>
    <property type="match status" value="1"/>
</dbReference>
<evidence type="ECO:0000256" key="3">
    <source>
        <dbReference type="PIRSR" id="PIRSR639383-2"/>
    </source>
</evidence>
<feature type="domain" description="HIT" evidence="5">
    <location>
        <begin position="22"/>
        <end position="132"/>
    </location>
</feature>
<dbReference type="Gene3D" id="3.30.428.10">
    <property type="entry name" value="HIT-like"/>
    <property type="match status" value="1"/>
</dbReference>
<feature type="active site" description="Tele-AMP-histidine intermediate" evidence="2">
    <location>
        <position position="119"/>
    </location>
</feature>
<dbReference type="AlphaFoldDB" id="A0A660SIR4"/>
<gene>
    <name evidence="6" type="ORF">DRP53_06880</name>
</gene>
<dbReference type="InterPro" id="IPR039383">
    <property type="entry name" value="FHIT"/>
</dbReference>
<dbReference type="GO" id="GO:0016787">
    <property type="term" value="F:hydrolase activity"/>
    <property type="evidence" value="ECO:0007669"/>
    <property type="project" value="UniProtKB-KW"/>
</dbReference>
<accession>A0A660SIR4</accession>
<dbReference type="PANTHER" id="PTHR42997">
    <property type="entry name" value="HIT FAMILY HYDROLASE"/>
    <property type="match status" value="1"/>
</dbReference>
<dbReference type="PROSITE" id="PS51084">
    <property type="entry name" value="HIT_2"/>
    <property type="match status" value="1"/>
</dbReference>
<dbReference type="CDD" id="cd01275">
    <property type="entry name" value="FHIT"/>
    <property type="match status" value="1"/>
</dbReference>
<evidence type="ECO:0000313" key="6">
    <source>
        <dbReference type="EMBL" id="RKX69850.1"/>
    </source>
</evidence>
<sequence length="155" mass="18029">MERLWAPWRMEYIRKVDKTGCIFCRAIKEKRDRKNLIVRRGKTAFIIMNRFPYNPGHLMVAPNRHLADFADLDDDEVLELMRLTQKGVALLRERMRPDGLNLGINLGRVAGAGIEGHLHIHIVPRWQGDTNFMPILGNTKVISEALKRTYRLLTR</sequence>
<feature type="binding site" evidence="3">
    <location>
        <position position="121"/>
    </location>
    <ligand>
        <name>substrate</name>
    </ligand>
</feature>
<comment type="caution">
    <text evidence="6">The sequence shown here is derived from an EMBL/GenBank/DDBJ whole genome shotgun (WGS) entry which is preliminary data.</text>
</comment>
<reference evidence="6 7" key="1">
    <citation type="submission" date="2018-06" db="EMBL/GenBank/DDBJ databases">
        <title>Extensive metabolic versatility and redundancy in microbially diverse, dynamic hydrothermal sediments.</title>
        <authorList>
            <person name="Dombrowski N."/>
            <person name="Teske A."/>
            <person name="Baker B.J."/>
        </authorList>
    </citation>
    <scope>NUCLEOTIDE SEQUENCE [LARGE SCALE GENOMIC DNA]</scope>
    <source>
        <strain evidence="6">B36_G15</strain>
    </source>
</reference>
<dbReference type="PANTHER" id="PTHR42997:SF1">
    <property type="entry name" value="AP-4-A PHOSPHORYLASE"/>
    <property type="match status" value="1"/>
</dbReference>
<dbReference type="InterPro" id="IPR011146">
    <property type="entry name" value="HIT-like"/>
</dbReference>
<evidence type="ECO:0000256" key="4">
    <source>
        <dbReference type="PROSITE-ProRule" id="PRU00464"/>
    </source>
</evidence>
<feature type="short sequence motif" description="Histidine triad motif" evidence="4">
    <location>
        <begin position="117"/>
        <end position="121"/>
    </location>
</feature>
<dbReference type="Proteomes" id="UP000268469">
    <property type="component" value="Unassembled WGS sequence"/>
</dbReference>
<feature type="binding site" evidence="3">
    <location>
        <position position="49"/>
    </location>
    <ligand>
        <name>substrate</name>
    </ligand>
</feature>
<dbReference type="SUPFAM" id="SSF54197">
    <property type="entry name" value="HIT-like"/>
    <property type="match status" value="1"/>
</dbReference>
<dbReference type="GO" id="GO:0000166">
    <property type="term" value="F:nucleotide binding"/>
    <property type="evidence" value="ECO:0007669"/>
    <property type="project" value="UniProtKB-KW"/>
</dbReference>
<evidence type="ECO:0000256" key="2">
    <source>
        <dbReference type="PIRSR" id="PIRSR639383-1"/>
    </source>
</evidence>
<dbReference type="EMBL" id="QNBE01000063">
    <property type="protein sequence ID" value="RKX69850.1"/>
    <property type="molecule type" value="Genomic_DNA"/>
</dbReference>
<keyword evidence="1" id="KW-0547">Nucleotide-binding</keyword>
<proteinExistence type="predicted"/>
<keyword evidence="6" id="KW-0378">Hydrolase</keyword>
<dbReference type="InterPro" id="IPR036265">
    <property type="entry name" value="HIT-like_sf"/>
</dbReference>
<organism evidence="6 7">
    <name type="scientific">candidate division WOR-3 bacterium</name>
    <dbReference type="NCBI Taxonomy" id="2052148"/>
    <lineage>
        <taxon>Bacteria</taxon>
        <taxon>Bacteria division WOR-3</taxon>
    </lineage>
</organism>
<protein>
    <submittedName>
        <fullName evidence="6">HIT family hydrolase</fullName>
    </submittedName>
</protein>